<dbReference type="InterPro" id="IPR002893">
    <property type="entry name" value="Znf_MYND"/>
</dbReference>
<dbReference type="InterPro" id="IPR001394">
    <property type="entry name" value="Peptidase_C19_UCH"/>
</dbReference>
<reference evidence="16" key="1">
    <citation type="submission" date="2021-01" db="EMBL/GenBank/DDBJ databases">
        <authorList>
            <person name="Lovell J.T."/>
            <person name="Bentley N."/>
            <person name="Bhattarai G."/>
            <person name="Jenkins J.W."/>
            <person name="Sreedasyam A."/>
            <person name="Alarcon Y."/>
            <person name="Bock C."/>
            <person name="Boston L."/>
            <person name="Carlson J."/>
            <person name="Cervantes K."/>
            <person name="Clermont K."/>
            <person name="Krom N."/>
            <person name="Kubenka K."/>
            <person name="Mamidi S."/>
            <person name="Mattison C."/>
            <person name="Monteros M."/>
            <person name="Pisani C."/>
            <person name="Plott C."/>
            <person name="Rajasekar S."/>
            <person name="Rhein H.S."/>
            <person name="Rohla C."/>
            <person name="Song M."/>
            <person name="Hilaire R.S."/>
            <person name="Shu S."/>
            <person name="Wells L."/>
            <person name="Wang X."/>
            <person name="Webber J."/>
            <person name="Heerema R.J."/>
            <person name="Klein P."/>
            <person name="Conner P."/>
            <person name="Grauke L."/>
            <person name="Grimwood J."/>
            <person name="Schmutz J."/>
            <person name="Randall J.J."/>
        </authorList>
    </citation>
    <scope>NUCLEOTIDE SEQUENCE</scope>
    <source>
        <tissue evidence="16">Leaf</tissue>
    </source>
</reference>
<feature type="compositionally biased region" description="Low complexity" evidence="12">
    <location>
        <begin position="443"/>
        <end position="452"/>
    </location>
</feature>
<dbReference type="GO" id="GO:0005634">
    <property type="term" value="C:nucleus"/>
    <property type="evidence" value="ECO:0007669"/>
    <property type="project" value="TreeGrafter"/>
</dbReference>
<feature type="compositionally biased region" description="Polar residues" evidence="12">
    <location>
        <begin position="224"/>
        <end position="233"/>
    </location>
</feature>
<dbReference type="PROSITE" id="PS50865">
    <property type="entry name" value="ZF_MYND_2"/>
    <property type="match status" value="1"/>
</dbReference>
<feature type="region of interest" description="Disordered" evidence="12">
    <location>
        <begin position="979"/>
        <end position="1118"/>
    </location>
</feature>
<dbReference type="GO" id="GO:0005829">
    <property type="term" value="C:cytosol"/>
    <property type="evidence" value="ECO:0007669"/>
    <property type="project" value="TreeGrafter"/>
</dbReference>
<dbReference type="EC" id="3.4.19.12" evidence="3"/>
<evidence type="ECO:0000256" key="13">
    <source>
        <dbReference type="SAM" id="Phobius"/>
    </source>
</evidence>
<evidence type="ECO:0000256" key="4">
    <source>
        <dbReference type="ARBA" id="ARBA00022670"/>
    </source>
</evidence>
<comment type="catalytic activity">
    <reaction evidence="1">
        <text>Thiol-dependent hydrolysis of ester, thioester, amide, peptide and isopeptide bonds formed by the C-terminal Gly of ubiquitin (a 76-residue protein attached to proteins as an intracellular targeting signal).</text>
        <dbReference type="EC" id="3.4.19.12"/>
    </reaction>
</comment>
<organism evidence="16 17">
    <name type="scientific">Carya illinoinensis</name>
    <name type="common">Pecan</name>
    <dbReference type="NCBI Taxonomy" id="32201"/>
    <lineage>
        <taxon>Eukaryota</taxon>
        <taxon>Viridiplantae</taxon>
        <taxon>Streptophyta</taxon>
        <taxon>Embryophyta</taxon>
        <taxon>Tracheophyta</taxon>
        <taxon>Spermatophyta</taxon>
        <taxon>Magnoliopsida</taxon>
        <taxon>eudicotyledons</taxon>
        <taxon>Gunneridae</taxon>
        <taxon>Pentapetalae</taxon>
        <taxon>rosids</taxon>
        <taxon>fabids</taxon>
        <taxon>Fagales</taxon>
        <taxon>Juglandaceae</taxon>
        <taxon>Carya</taxon>
    </lineage>
</organism>
<evidence type="ECO:0000256" key="6">
    <source>
        <dbReference type="ARBA" id="ARBA00022771"/>
    </source>
</evidence>
<keyword evidence="5" id="KW-0479">Metal-binding</keyword>
<proteinExistence type="inferred from homology"/>
<evidence type="ECO:0000256" key="11">
    <source>
        <dbReference type="PROSITE-ProRule" id="PRU00134"/>
    </source>
</evidence>
<evidence type="ECO:0000256" key="7">
    <source>
        <dbReference type="ARBA" id="ARBA00022786"/>
    </source>
</evidence>
<comment type="similarity">
    <text evidence="2">Belongs to the peptidase C19 family.</text>
</comment>
<keyword evidence="4" id="KW-0645">Protease</keyword>
<evidence type="ECO:0000313" key="16">
    <source>
        <dbReference type="EMBL" id="KAG6705215.1"/>
    </source>
</evidence>
<keyword evidence="10" id="KW-0862">Zinc</keyword>
<evidence type="ECO:0000256" key="1">
    <source>
        <dbReference type="ARBA" id="ARBA00000707"/>
    </source>
</evidence>
<dbReference type="Proteomes" id="UP000811246">
    <property type="component" value="Chromosome 7"/>
</dbReference>
<dbReference type="InterPro" id="IPR028889">
    <property type="entry name" value="USP"/>
</dbReference>
<dbReference type="FunFam" id="3.90.70.10:FF:000026">
    <property type="entry name" value="Ubiquitin carboxyl-terminal hydrolase 15"/>
    <property type="match status" value="1"/>
</dbReference>
<evidence type="ECO:0000256" key="3">
    <source>
        <dbReference type="ARBA" id="ARBA00012759"/>
    </source>
</evidence>
<dbReference type="AlphaFoldDB" id="A0A922JF04"/>
<feature type="compositionally biased region" description="Low complexity" evidence="12">
    <location>
        <begin position="1023"/>
        <end position="1036"/>
    </location>
</feature>
<comment type="caution">
    <text evidence="16">The sequence shown here is derived from an EMBL/GenBank/DDBJ whole genome shotgun (WGS) entry which is preliminary data.</text>
</comment>
<dbReference type="EMBL" id="CM031831">
    <property type="protein sequence ID" value="KAG6705215.1"/>
    <property type="molecule type" value="Genomic_DNA"/>
</dbReference>
<dbReference type="GO" id="GO:0016579">
    <property type="term" value="P:protein deubiquitination"/>
    <property type="evidence" value="ECO:0007669"/>
    <property type="project" value="InterPro"/>
</dbReference>
<evidence type="ECO:0000256" key="8">
    <source>
        <dbReference type="ARBA" id="ARBA00022801"/>
    </source>
</evidence>
<evidence type="ECO:0000256" key="9">
    <source>
        <dbReference type="ARBA" id="ARBA00022807"/>
    </source>
</evidence>
<keyword evidence="13" id="KW-0812">Transmembrane</keyword>
<dbReference type="InterPro" id="IPR050164">
    <property type="entry name" value="Peptidase_C19"/>
</dbReference>
<dbReference type="Pfam" id="PF00443">
    <property type="entry name" value="UCH"/>
    <property type="match status" value="1"/>
</dbReference>
<dbReference type="FunFam" id="6.10.140.2220:FF:000006">
    <property type="entry name" value="Ubiquitin carboxyl-terminal hydrolase 15"/>
    <property type="match status" value="1"/>
</dbReference>
<feature type="domain" description="MYND-type" evidence="15">
    <location>
        <begin position="81"/>
        <end position="118"/>
    </location>
</feature>
<dbReference type="PANTHER" id="PTHR24006:SF874">
    <property type="entry name" value="UBIQUITIN CARBOXYL-TERMINAL HYDROLASE 16"/>
    <property type="match status" value="1"/>
</dbReference>
<feature type="compositionally biased region" description="Low complexity" evidence="12">
    <location>
        <begin position="195"/>
        <end position="214"/>
    </location>
</feature>
<dbReference type="PANTHER" id="PTHR24006">
    <property type="entry name" value="UBIQUITIN CARBOXYL-TERMINAL HYDROLASE"/>
    <property type="match status" value="1"/>
</dbReference>
<feature type="region of interest" description="Disordered" evidence="12">
    <location>
        <begin position="420"/>
        <end position="452"/>
    </location>
</feature>
<evidence type="ECO:0000259" key="15">
    <source>
        <dbReference type="PROSITE" id="PS50865"/>
    </source>
</evidence>
<keyword evidence="7" id="KW-0833">Ubl conjugation pathway</keyword>
<dbReference type="GO" id="GO:0008270">
    <property type="term" value="F:zinc ion binding"/>
    <property type="evidence" value="ECO:0007669"/>
    <property type="project" value="UniProtKB-KW"/>
</dbReference>
<evidence type="ECO:0000259" key="14">
    <source>
        <dbReference type="PROSITE" id="PS50235"/>
    </source>
</evidence>
<feature type="transmembrane region" description="Helical" evidence="13">
    <location>
        <begin position="6"/>
        <end position="28"/>
    </location>
</feature>
<keyword evidence="9" id="KW-0788">Thiol protease</keyword>
<feature type="compositionally biased region" description="Polar residues" evidence="12">
    <location>
        <begin position="1052"/>
        <end position="1061"/>
    </location>
</feature>
<dbReference type="PROSITE" id="PS00972">
    <property type="entry name" value="USP_1"/>
    <property type="match status" value="1"/>
</dbReference>
<evidence type="ECO:0000256" key="5">
    <source>
        <dbReference type="ARBA" id="ARBA00022723"/>
    </source>
</evidence>
<keyword evidence="13" id="KW-1133">Transmembrane helix</keyword>
<keyword evidence="8" id="KW-0378">Hydrolase</keyword>
<evidence type="ECO:0000313" key="17">
    <source>
        <dbReference type="Proteomes" id="UP000811246"/>
    </source>
</evidence>
<keyword evidence="13" id="KW-0472">Membrane</keyword>
<keyword evidence="6 11" id="KW-0863">Zinc-finger</keyword>
<name>A0A922JF04_CARIL</name>
<dbReference type="GO" id="GO:0006508">
    <property type="term" value="P:proteolysis"/>
    <property type="evidence" value="ECO:0007669"/>
    <property type="project" value="UniProtKB-KW"/>
</dbReference>
<dbReference type="PROSITE" id="PS01360">
    <property type="entry name" value="ZF_MYND_1"/>
    <property type="match status" value="1"/>
</dbReference>
<evidence type="ECO:0000256" key="2">
    <source>
        <dbReference type="ARBA" id="ARBA00009085"/>
    </source>
</evidence>
<evidence type="ECO:0000256" key="10">
    <source>
        <dbReference type="ARBA" id="ARBA00022833"/>
    </source>
</evidence>
<sequence length="1118" mass="121255">MRDFGYFLGFPGLVLVACLVAPVIGFIIRRKWQHALARKEEIKRLLVLASDEAARAELEATAGYGFGADRAVPISTSYYQCAVCYSPTTTRCARCKAVRYCSGKCQIIHWRQGHKEKCHPPNITQQMNDVGSKVTDQDGHEINCDSFETEGRCCPNPIETFPGERVFSNPGGSPESPHVKVDDTKAEFLQDNKGTNSDSETSSMSFSGFSASTTNGESDDVSVGESTDSNESGGSYVRLSVDNPIDRSGTSFITKNMNQSQPLSPKFASLVYSVDRPTKVSNLNQTKSDCSDGENECTSTSSSGLGSILLCEDSNAKHGRVSSSFWGTTLDSTGSTIDASDKSAPSNSQGFGDAKLSHSGSVLRFSFNLSETTPLREQGAKGILADDALPPASQITKFVHGAASSENISADAPKVVKHSASLNHGGSGRTDNETSCEVKSMPSSSSHIHLSSSIIGNSRSTDALNVSNLPSLRSESLKRGADDPASISHLLKSRDVGCLSSSAFDVHLASSAQGSSVPVIKPGKVDGVHTSAAVCSLVRSSSPNARSGLRKVVDQFRVSKLSKDDLVGNGGGVSGRYTNKGIFPYELFVKLYNWNKLELRPCGLINCGNSCYANAVLQCLAFTPPLTAYFLQGLHSKACVKKEGCFTCEFESLILKAKEGNSPLTPIGILSQLQNIGSQLGHGREEDAHEFLRYAIDTMQSVCLKEAELDASGSQEEETTLIGLAFGGYLRSKIKCTKCQGKSERQERMMDLTVEIEGDIGTLEEALHQFTGTEVLDGENKYQCGRCKSYERAKKKLTIMEAPNILTIALKRFQSGKFGKLNKSIRYPEILDLAPFISGTSDKSPIYRLYGVVVHLDIMNASFSGHYVCYVKNVQNKWFKIDDSTVTPVELERVLTKGAYMLLYARCSPRAPRLIRNRITSSDPRYKAIPSWINGKNTTSKSRAAQIFPSSIPRDSCTSFGSFDSKFIQLQRILVEDSSSDNSSLISSNSDEGSCSTDSTRDSTSTDELSDFIFGDSGQRWNSPSDSDTSSTSSSPSPTPSPLRHSPPYSEQYATHGSQAEGNVPFLHSDTTRNCRKLVTSSSSNSCRETDSQRLGSNPFRDVNSGISFRKSTRERTD</sequence>
<feature type="compositionally biased region" description="Low complexity" evidence="12">
    <location>
        <begin position="980"/>
        <end position="1007"/>
    </location>
</feature>
<dbReference type="InterPro" id="IPR018200">
    <property type="entry name" value="USP_CS"/>
</dbReference>
<feature type="domain" description="USP" evidence="14">
    <location>
        <begin position="602"/>
        <end position="907"/>
    </location>
</feature>
<accession>A0A922JF04</accession>
<dbReference type="Pfam" id="PF01753">
    <property type="entry name" value="zf-MYND"/>
    <property type="match status" value="1"/>
</dbReference>
<dbReference type="PROSITE" id="PS51257">
    <property type="entry name" value="PROKAR_LIPOPROTEIN"/>
    <property type="match status" value="1"/>
</dbReference>
<gene>
    <name evidence="16" type="ORF">I3842_07G169300</name>
</gene>
<protein>
    <recommendedName>
        <fullName evidence="3">ubiquitinyl hydrolase 1</fullName>
        <ecNumber evidence="3">3.4.19.12</ecNumber>
    </recommendedName>
</protein>
<dbReference type="GO" id="GO:0004843">
    <property type="term" value="F:cysteine-type deubiquitinase activity"/>
    <property type="evidence" value="ECO:0007669"/>
    <property type="project" value="UniProtKB-EC"/>
</dbReference>
<evidence type="ECO:0000256" key="12">
    <source>
        <dbReference type="SAM" id="MobiDB-lite"/>
    </source>
</evidence>
<dbReference type="PROSITE" id="PS50235">
    <property type="entry name" value="USP_3"/>
    <property type="match status" value="1"/>
</dbReference>
<feature type="region of interest" description="Disordered" evidence="12">
    <location>
        <begin position="190"/>
        <end position="242"/>
    </location>
</feature>